<proteinExistence type="predicted"/>
<keyword evidence="2" id="KW-1185">Reference proteome</keyword>
<evidence type="ECO:0000313" key="1">
    <source>
        <dbReference type="EMBL" id="MCI48644.1"/>
    </source>
</evidence>
<comment type="caution">
    <text evidence="1">The sequence shown here is derived from an EMBL/GenBank/DDBJ whole genome shotgun (WGS) entry which is preliminary data.</text>
</comment>
<dbReference type="Proteomes" id="UP000265520">
    <property type="component" value="Unassembled WGS sequence"/>
</dbReference>
<reference evidence="1 2" key="1">
    <citation type="journal article" date="2018" name="Front. Plant Sci.">
        <title>Red Clover (Trifolium pratense) and Zigzag Clover (T. medium) - A Picture of Genomic Similarities and Differences.</title>
        <authorList>
            <person name="Dluhosova J."/>
            <person name="Istvanek J."/>
            <person name="Nedelnik J."/>
            <person name="Repkova J."/>
        </authorList>
    </citation>
    <scope>NUCLEOTIDE SEQUENCE [LARGE SCALE GENOMIC DNA]</scope>
    <source>
        <strain evidence="2">cv. 10/8</strain>
        <tissue evidence="1">Leaf</tissue>
    </source>
</reference>
<organism evidence="1 2">
    <name type="scientific">Trifolium medium</name>
    <dbReference type="NCBI Taxonomy" id="97028"/>
    <lineage>
        <taxon>Eukaryota</taxon>
        <taxon>Viridiplantae</taxon>
        <taxon>Streptophyta</taxon>
        <taxon>Embryophyta</taxon>
        <taxon>Tracheophyta</taxon>
        <taxon>Spermatophyta</taxon>
        <taxon>Magnoliopsida</taxon>
        <taxon>eudicotyledons</taxon>
        <taxon>Gunneridae</taxon>
        <taxon>Pentapetalae</taxon>
        <taxon>rosids</taxon>
        <taxon>fabids</taxon>
        <taxon>Fabales</taxon>
        <taxon>Fabaceae</taxon>
        <taxon>Papilionoideae</taxon>
        <taxon>50 kb inversion clade</taxon>
        <taxon>NPAAA clade</taxon>
        <taxon>Hologalegina</taxon>
        <taxon>IRL clade</taxon>
        <taxon>Trifolieae</taxon>
        <taxon>Trifolium</taxon>
    </lineage>
</organism>
<feature type="non-terminal residue" evidence="1">
    <location>
        <position position="1"/>
    </location>
</feature>
<sequence>QLTLEMDSSTIVNAVKKRQYPRSYWGKIARRCGEYTLIATL</sequence>
<dbReference type="AlphaFoldDB" id="A0A392SKB1"/>
<evidence type="ECO:0008006" key="3">
    <source>
        <dbReference type="Google" id="ProtNLM"/>
    </source>
</evidence>
<protein>
    <recommendedName>
        <fullName evidence="3">RNase H type-1 domain-containing protein</fullName>
    </recommendedName>
</protein>
<accession>A0A392SKB1</accession>
<evidence type="ECO:0000313" key="2">
    <source>
        <dbReference type="Proteomes" id="UP000265520"/>
    </source>
</evidence>
<dbReference type="EMBL" id="LXQA010389439">
    <property type="protein sequence ID" value="MCI48644.1"/>
    <property type="molecule type" value="Genomic_DNA"/>
</dbReference>
<name>A0A392SKB1_9FABA</name>